<protein>
    <submittedName>
        <fullName evidence="1">Uncharacterized protein</fullName>
    </submittedName>
</protein>
<sequence length="28" mass="2905">MGNCLGFMTPHLLWEQGAAGSNPATSTL</sequence>
<dbReference type="AlphaFoldDB" id="A0A382XEY9"/>
<reference evidence="1" key="1">
    <citation type="submission" date="2018-05" db="EMBL/GenBank/DDBJ databases">
        <authorList>
            <person name="Lanie J.A."/>
            <person name="Ng W.-L."/>
            <person name="Kazmierczak K.M."/>
            <person name="Andrzejewski T.M."/>
            <person name="Davidsen T.M."/>
            <person name="Wayne K.J."/>
            <person name="Tettelin H."/>
            <person name="Glass J.I."/>
            <person name="Rusch D."/>
            <person name="Podicherti R."/>
            <person name="Tsui H.-C.T."/>
            <person name="Winkler M.E."/>
        </authorList>
    </citation>
    <scope>NUCLEOTIDE SEQUENCE</scope>
</reference>
<name>A0A382XEY9_9ZZZZ</name>
<gene>
    <name evidence="1" type="ORF">METZ01_LOCUS422234</name>
</gene>
<accession>A0A382XEY9</accession>
<evidence type="ECO:0000313" key="1">
    <source>
        <dbReference type="EMBL" id="SVD69380.1"/>
    </source>
</evidence>
<organism evidence="1">
    <name type="scientific">marine metagenome</name>
    <dbReference type="NCBI Taxonomy" id="408172"/>
    <lineage>
        <taxon>unclassified sequences</taxon>
        <taxon>metagenomes</taxon>
        <taxon>ecological metagenomes</taxon>
    </lineage>
</organism>
<proteinExistence type="predicted"/>
<feature type="non-terminal residue" evidence="1">
    <location>
        <position position="28"/>
    </location>
</feature>
<dbReference type="EMBL" id="UINC01167078">
    <property type="protein sequence ID" value="SVD69380.1"/>
    <property type="molecule type" value="Genomic_DNA"/>
</dbReference>